<evidence type="ECO:0000256" key="13">
    <source>
        <dbReference type="SAM" id="MobiDB-lite"/>
    </source>
</evidence>
<dbReference type="GO" id="GO:0003899">
    <property type="term" value="F:DNA-directed RNA polymerase activity"/>
    <property type="evidence" value="ECO:0007669"/>
    <property type="project" value="UniProtKB-EC"/>
</dbReference>
<evidence type="ECO:0000256" key="1">
    <source>
        <dbReference type="ARBA" id="ARBA00004123"/>
    </source>
</evidence>
<keyword evidence="16" id="KW-1185">Reference proteome</keyword>
<dbReference type="InterPro" id="IPR007081">
    <property type="entry name" value="RNA_pol_Rpb1_5"/>
</dbReference>
<dbReference type="RefSeq" id="XP_016230859.1">
    <property type="nucleotide sequence ID" value="XM_016385915.1"/>
</dbReference>
<dbReference type="GO" id="GO:0046872">
    <property type="term" value="F:metal ion binding"/>
    <property type="evidence" value="ECO:0007669"/>
    <property type="project" value="UniProtKB-KW"/>
</dbReference>
<dbReference type="InterPro" id="IPR007066">
    <property type="entry name" value="RNA_pol_Rpb1_3"/>
</dbReference>
<evidence type="ECO:0000256" key="7">
    <source>
        <dbReference type="ARBA" id="ARBA00022833"/>
    </source>
</evidence>
<keyword evidence="5 12" id="KW-0548">Nucleotidyltransferase</keyword>
<dbReference type="GO" id="GO:0003677">
    <property type="term" value="F:DNA binding"/>
    <property type="evidence" value="ECO:0007669"/>
    <property type="project" value="InterPro"/>
</dbReference>
<dbReference type="Gene3D" id="1.10.132.30">
    <property type="match status" value="1"/>
</dbReference>
<evidence type="ECO:0000256" key="4">
    <source>
        <dbReference type="ARBA" id="ARBA00022679"/>
    </source>
</evidence>
<feature type="compositionally biased region" description="Acidic residues" evidence="13">
    <location>
        <begin position="1437"/>
        <end position="1461"/>
    </location>
</feature>
<dbReference type="InterPro" id="IPR042102">
    <property type="entry name" value="RNA_pol_Rpb1_3_sf"/>
</dbReference>
<keyword evidence="6" id="KW-0479">Metal-binding</keyword>
<dbReference type="HOGENOM" id="CLU_000487_2_4_1"/>
<evidence type="ECO:0000256" key="11">
    <source>
        <dbReference type="ARBA" id="ARBA00048552"/>
    </source>
</evidence>
<feature type="region of interest" description="Disordered" evidence="13">
    <location>
        <begin position="1390"/>
        <end position="1461"/>
    </location>
</feature>
<evidence type="ECO:0000256" key="5">
    <source>
        <dbReference type="ARBA" id="ARBA00022695"/>
    </source>
</evidence>
<dbReference type="Gene3D" id="3.30.70.2850">
    <property type="match status" value="1"/>
</dbReference>
<dbReference type="InterPro" id="IPR044893">
    <property type="entry name" value="RNA_pol_Rpb1_clamp_domain"/>
</dbReference>
<keyword evidence="7" id="KW-0862">Zinc</keyword>
<proteinExistence type="inferred from homology"/>
<dbReference type="FunFam" id="2.40.40.20:FF:000019">
    <property type="entry name" value="DNA-directed RNA polymerase II subunit RPB1"/>
    <property type="match status" value="1"/>
</dbReference>
<feature type="compositionally biased region" description="Low complexity" evidence="13">
    <location>
        <begin position="772"/>
        <end position="781"/>
    </location>
</feature>
<feature type="region of interest" description="Disordered" evidence="13">
    <location>
        <begin position="770"/>
        <end position="789"/>
    </location>
</feature>
<reference evidence="15 16" key="1">
    <citation type="submission" date="2015-01" db="EMBL/GenBank/DDBJ databases">
        <title>The Genome Sequence of Exophiala spinifera CBS89968.</title>
        <authorList>
            <consortium name="The Broad Institute Genomics Platform"/>
            <person name="Cuomo C."/>
            <person name="de Hoog S."/>
            <person name="Gorbushina A."/>
            <person name="Stielow B."/>
            <person name="Teixiera M."/>
            <person name="Abouelleil A."/>
            <person name="Chapman S.B."/>
            <person name="Priest M."/>
            <person name="Young S.K."/>
            <person name="Wortman J."/>
            <person name="Nusbaum C."/>
            <person name="Birren B."/>
        </authorList>
    </citation>
    <scope>NUCLEOTIDE SEQUENCE [LARGE SCALE GENOMIC DNA]</scope>
    <source>
        <strain evidence="15 16">CBS 89968</strain>
    </source>
</reference>
<comment type="function">
    <text evidence="12">DNA-dependent RNA polymerase catalyzes the transcription of DNA into RNA using the four ribonucleoside triphosphates as substrates.</text>
</comment>
<feature type="compositionally biased region" description="Acidic residues" evidence="13">
    <location>
        <begin position="1486"/>
        <end position="1499"/>
    </location>
</feature>
<accession>A0A0D2AV95</accession>
<evidence type="ECO:0000256" key="2">
    <source>
        <dbReference type="ARBA" id="ARBA00006460"/>
    </source>
</evidence>
<comment type="similarity">
    <text evidence="2 12">Belongs to the RNA polymerase beta' chain family.</text>
</comment>
<dbReference type="Pfam" id="PF00623">
    <property type="entry name" value="RNA_pol_Rpb1_2"/>
    <property type="match status" value="1"/>
</dbReference>
<feature type="compositionally biased region" description="Basic and acidic residues" evidence="13">
    <location>
        <begin position="1397"/>
        <end position="1410"/>
    </location>
</feature>
<comment type="catalytic activity">
    <reaction evidence="11 12">
        <text>RNA(n) + a ribonucleoside 5'-triphosphate = RNA(n+1) + diphosphate</text>
        <dbReference type="Rhea" id="RHEA:21248"/>
        <dbReference type="Rhea" id="RHEA-COMP:14527"/>
        <dbReference type="Rhea" id="RHEA-COMP:17342"/>
        <dbReference type="ChEBI" id="CHEBI:33019"/>
        <dbReference type="ChEBI" id="CHEBI:61557"/>
        <dbReference type="ChEBI" id="CHEBI:140395"/>
        <dbReference type="EC" id="2.7.7.6"/>
    </reaction>
</comment>
<evidence type="ECO:0000256" key="9">
    <source>
        <dbReference type="ARBA" id="ARBA00023163"/>
    </source>
</evidence>
<dbReference type="CDD" id="cd02735">
    <property type="entry name" value="RNAP_I_Rpa1_C"/>
    <property type="match status" value="1"/>
</dbReference>
<dbReference type="EMBL" id="KN847500">
    <property type="protein sequence ID" value="KIW10643.1"/>
    <property type="molecule type" value="Genomic_DNA"/>
</dbReference>
<dbReference type="STRING" id="91928.A0A0D2AV95"/>
<gene>
    <name evidence="15" type="ORF">PV08_11607</name>
</gene>
<dbReference type="Pfam" id="PF05000">
    <property type="entry name" value="RNA_pol_Rpb1_4"/>
    <property type="match status" value="1"/>
</dbReference>
<sequence>MAGYPKPLPSATAGLAFSRLPSEEIRKISVKQIHVSPALDSMFGPVPGGVHDLALGAISALDANCSTCRMNAVHCAGHCGHIELPVPCYHPQYMDMTLRLLRAQCAYCYRFKAPRNVTNQTICALRLLEYGLVDDYHTIRNMHLGGRRPKRQKTDDVVEEILEADEDEDIDSLIERRTRATEKAIKRARRKDLLDMQALTRNHIAIAARKQVITDFLKEVPLLKSCASCGGASVNFRKDRNVKIFRKPLAQRQREAMRVLGKTLPNPLEYLLETKKQQETAMKKPLVNGIHDGDVEMADASQTSAPETHGAEEEIALRNALETTYASKNAKLEDEEDVQRYMSPPEVQAALILLFEYENDVLNLLFGSKSSRKQALVSPDMFFMTAVLVPPNKYRPLSRQGAEQMTEAQINGALNRIIRAAADVRTIRRENRKAKTDKTVRPRSFNENIQAMIVLQETVNALIDSPLPASGKPVDQGIKQVLEKKEGLFRMHMMGKRVNFAARSVISPDPNIETNEIGVPLVFAKKLTYPEPVTSHNFDELSKAVINGPDKYPGAAAVENENGQVLSLKRKSLDQRRAIAKQLMTSVIPGSKGEIGKKVYRHLQTGDVVIMNRQPTLHKPSMMGHRARVLTGQKTIRMHYANCNTYNADFDGDEMNMHFPQNELARTEALQIADTDHQYLSATAGKPLRGLIQDHISMGVQFTSRDVFLDREQYQQLLYSCLRPEDYNTVFERIQMVPPAILKPKMMWTGKQVVTTVLKNITPDRFHGLNLTSKSSTSSESWGEKTTNDSSKWDVTSEVVTFRDTEQIVIFRDGEHLSGILDKNQLGPSAGGLVHSIHELYGHITAGKLLSIMGRLLTRVLNERAWSCGMDDLYLTKEGDALRRTELLRGKQIGLETSAEYVTLDKNQVDQDDPQLLSRLENVLRNDEQLNGLDQLYKAKVKSITDNVSKSCLPAGLRKPFPRNQMQAMTISGAKGSSVNANLISCNLGQQVLEGRRVPTMVSGKTLPSFRAFETDPVAGGYVSGRFLTGIKPQEYFFHTMSGREGLIDTAVKTSKSGYLQRCIVKGLEGARTEYDTSVRETSNGNVLQFLYGEDGLEVTKQKHLREFTFLAENNQSVATLMRAEEVLEKLPNEGLAEEQKAILKSVRRNKPRDPLTGLFSPASHLGSTSESFAEALNAYIKENPDKLIRDKKTNPGGIISKRTFQSIMDLKYMRSIVEPGEAVGVVAAQSVGEPSTQMTLNTFHLAGHSAKNVTLGIPRLREIIMTASAKIMTPTMTLKPIEEMTVADGETFAKSISRLPLAHVIDTLSVTERTGAGAGREHERHYDIQIKLYEPDEYEKEYAIKQEDVRLCLEKRFLPRLNKMIKDEFKKKTREASLSETTAAVPAVGVSVGVAEEARPTRTRTTDREGGEDDIDEDADPDDAKDAAARKRREDTFDEPDDEEKDIANESDDESMASDDETLADVLLKKSRTEKQSQALREQNPDESDANDAVDSEEEARQEQLKASIPHLSRFNFTSNEGRSCRIVLSYDSNTPKLLLLPLLEKCAHIAVIQSIPGLGVCTQFMEEVHGPDGKPVKQINPETGKEDIKKEPVITTEGVNLLAMRDYQDQIMPHSVYTNSVHDMLKYYGVEAARMTIIKEIDGVFKGHGISVDSRHLNLIADAMTQSGSYQPFSRHGLVKEGGSVLAKMSFETVMGFLKDAVLFGENDPLLGPSARIVAGRRGNIGTGSFDVVMPVH</sequence>
<dbReference type="Pfam" id="PF04998">
    <property type="entry name" value="RNA_pol_Rpb1_5"/>
    <property type="match status" value="1"/>
</dbReference>
<dbReference type="SMART" id="SM00663">
    <property type="entry name" value="RPOLA_N"/>
    <property type="match status" value="1"/>
</dbReference>
<evidence type="ECO:0000259" key="14">
    <source>
        <dbReference type="SMART" id="SM00663"/>
    </source>
</evidence>
<keyword evidence="4 12" id="KW-0808">Transferase</keyword>
<dbReference type="InterPro" id="IPR000722">
    <property type="entry name" value="RNA_pol_asu"/>
</dbReference>
<dbReference type="GeneID" id="27338690"/>
<name>A0A0D2AV95_9EURO</name>
<dbReference type="CDD" id="cd01435">
    <property type="entry name" value="RNAP_I_RPA1_N"/>
    <property type="match status" value="1"/>
</dbReference>
<keyword evidence="8" id="KW-0460">Magnesium</keyword>
<dbReference type="PANTHER" id="PTHR19376:SF11">
    <property type="entry name" value="DNA-DIRECTED RNA POLYMERASE I SUBUNIT RPA1"/>
    <property type="match status" value="1"/>
</dbReference>
<dbReference type="Gene3D" id="2.40.40.20">
    <property type="match status" value="1"/>
</dbReference>
<evidence type="ECO:0000256" key="8">
    <source>
        <dbReference type="ARBA" id="ARBA00022842"/>
    </source>
</evidence>
<dbReference type="InterPro" id="IPR047107">
    <property type="entry name" value="DNA-dir_RNA_pol1_lsu_C"/>
</dbReference>
<feature type="domain" description="RNA polymerase N-terminal" evidence="14">
    <location>
        <begin position="380"/>
        <end position="703"/>
    </location>
</feature>
<feature type="compositionally biased region" description="Basic and acidic residues" evidence="13">
    <location>
        <begin position="1423"/>
        <end position="1436"/>
    </location>
</feature>
<keyword evidence="9 12" id="KW-0804">Transcription</keyword>
<comment type="subcellular location">
    <subcellularLocation>
        <location evidence="1">Nucleus</location>
    </subcellularLocation>
</comment>
<dbReference type="Gene3D" id="4.10.860.120">
    <property type="entry name" value="RNA polymerase II, clamp domain"/>
    <property type="match status" value="1"/>
</dbReference>
<evidence type="ECO:0000256" key="10">
    <source>
        <dbReference type="ARBA" id="ARBA00023242"/>
    </source>
</evidence>
<dbReference type="Gene3D" id="3.30.1490.180">
    <property type="entry name" value="RNA polymerase ii"/>
    <property type="match status" value="1"/>
</dbReference>
<dbReference type="OrthoDB" id="270392at2759"/>
<organism evidence="15 16">
    <name type="scientific">Exophiala spinifera</name>
    <dbReference type="NCBI Taxonomy" id="91928"/>
    <lineage>
        <taxon>Eukaryota</taxon>
        <taxon>Fungi</taxon>
        <taxon>Dikarya</taxon>
        <taxon>Ascomycota</taxon>
        <taxon>Pezizomycotina</taxon>
        <taxon>Eurotiomycetes</taxon>
        <taxon>Chaetothyriomycetidae</taxon>
        <taxon>Chaetothyriales</taxon>
        <taxon>Herpotrichiellaceae</taxon>
        <taxon>Exophiala</taxon>
    </lineage>
</organism>
<protein>
    <recommendedName>
        <fullName evidence="12">DNA-directed RNA polymerase subunit</fullName>
        <ecNumber evidence="12">2.7.7.6</ecNumber>
    </recommendedName>
</protein>
<dbReference type="PANTHER" id="PTHR19376">
    <property type="entry name" value="DNA-DIRECTED RNA POLYMERASE"/>
    <property type="match status" value="1"/>
</dbReference>
<dbReference type="Pfam" id="PF04983">
    <property type="entry name" value="RNA_pol_Rpb1_3"/>
    <property type="match status" value="1"/>
</dbReference>
<dbReference type="InterPro" id="IPR006592">
    <property type="entry name" value="RNA_pol_N"/>
</dbReference>
<dbReference type="Proteomes" id="UP000053328">
    <property type="component" value="Unassembled WGS sequence"/>
</dbReference>
<dbReference type="Gene3D" id="1.10.150.390">
    <property type="match status" value="1"/>
</dbReference>
<dbReference type="InterPro" id="IPR038120">
    <property type="entry name" value="Rpb1_funnel_sf"/>
</dbReference>
<dbReference type="GO" id="GO:0006351">
    <property type="term" value="P:DNA-templated transcription"/>
    <property type="evidence" value="ECO:0007669"/>
    <property type="project" value="InterPro"/>
</dbReference>
<evidence type="ECO:0000256" key="3">
    <source>
        <dbReference type="ARBA" id="ARBA00022478"/>
    </source>
</evidence>
<evidence type="ECO:0000256" key="6">
    <source>
        <dbReference type="ARBA" id="ARBA00022723"/>
    </source>
</evidence>
<dbReference type="SUPFAM" id="SSF64484">
    <property type="entry name" value="beta and beta-prime subunits of DNA dependent RNA-polymerase"/>
    <property type="match status" value="1"/>
</dbReference>
<dbReference type="GO" id="GO:0005736">
    <property type="term" value="C:RNA polymerase I complex"/>
    <property type="evidence" value="ECO:0007669"/>
    <property type="project" value="TreeGrafter"/>
</dbReference>
<dbReference type="InterPro" id="IPR007083">
    <property type="entry name" value="RNA_pol_Rpb1_4"/>
</dbReference>
<feature type="region of interest" description="Disordered" evidence="13">
    <location>
        <begin position="1473"/>
        <end position="1508"/>
    </location>
</feature>
<keyword evidence="10" id="KW-0539">Nucleus</keyword>
<evidence type="ECO:0000313" key="15">
    <source>
        <dbReference type="EMBL" id="KIW10643.1"/>
    </source>
</evidence>
<dbReference type="InterPro" id="IPR045867">
    <property type="entry name" value="DNA-dir_RpoC_beta_prime"/>
</dbReference>
<dbReference type="FunFam" id="1.10.274.100:FF:000006">
    <property type="entry name" value="DNA-directed RNA polymerase subunit"/>
    <property type="match status" value="1"/>
</dbReference>
<dbReference type="InterPro" id="IPR007080">
    <property type="entry name" value="RNA_pol_Rpb1_1"/>
</dbReference>
<keyword evidence="3 12" id="KW-0240">DNA-directed RNA polymerase</keyword>
<evidence type="ECO:0000256" key="12">
    <source>
        <dbReference type="RuleBase" id="RU004279"/>
    </source>
</evidence>
<dbReference type="Gene3D" id="1.10.274.100">
    <property type="entry name" value="RNA polymerase Rpb1, domain 3"/>
    <property type="match status" value="1"/>
</dbReference>
<dbReference type="InterPro" id="IPR015699">
    <property type="entry name" value="DNA-dir_RNA_pol1_lsu_N"/>
</dbReference>
<dbReference type="EC" id="2.7.7.6" evidence="12"/>
<dbReference type="FunFam" id="3.30.1490.180:FF:000003">
    <property type="entry name" value="DNA-directed RNA polymerase subunit"/>
    <property type="match status" value="1"/>
</dbReference>
<dbReference type="Pfam" id="PF04997">
    <property type="entry name" value="RNA_pol_Rpb1_1"/>
    <property type="match status" value="1"/>
</dbReference>
<evidence type="ECO:0000313" key="16">
    <source>
        <dbReference type="Proteomes" id="UP000053328"/>
    </source>
</evidence>
<dbReference type="VEuPathDB" id="FungiDB:PV08_11607"/>
<dbReference type="Gene3D" id="1.10.357.120">
    <property type="match status" value="1"/>
</dbReference>
<feature type="compositionally biased region" description="Acidic residues" evidence="13">
    <location>
        <begin position="1411"/>
        <end position="1422"/>
    </location>
</feature>